<evidence type="ECO:0000259" key="2">
    <source>
        <dbReference type="Pfam" id="PF18039"/>
    </source>
</evidence>
<dbReference type="PANTHER" id="PTHR12876">
    <property type="entry name" value="N4BP1-RELATED"/>
    <property type="match status" value="1"/>
</dbReference>
<protein>
    <recommendedName>
        <fullName evidence="2">Rege-1 UBA-like domain-containing protein</fullName>
    </recommendedName>
</protein>
<evidence type="ECO:0000313" key="3">
    <source>
        <dbReference type="EMBL" id="KAL0173163.1"/>
    </source>
</evidence>
<dbReference type="AlphaFoldDB" id="A0ABD0PIT8"/>
<keyword evidence="4" id="KW-1185">Reference proteome</keyword>
<evidence type="ECO:0000256" key="1">
    <source>
        <dbReference type="SAM" id="MobiDB-lite"/>
    </source>
</evidence>
<dbReference type="InterPro" id="IPR051101">
    <property type="entry name" value="ZC3H12/N4BP1_RNase_Reg"/>
</dbReference>
<accession>A0ABD0PIT8</accession>
<comment type="caution">
    <text evidence="3">The sequence shown here is derived from an EMBL/GenBank/DDBJ whole genome shotgun (WGS) entry which is preliminary data.</text>
</comment>
<feature type="domain" description="Rege-1 UBA-like" evidence="2">
    <location>
        <begin position="23"/>
        <end position="63"/>
    </location>
</feature>
<gene>
    <name evidence="3" type="ORF">M9458_033474</name>
</gene>
<proteinExistence type="predicted"/>
<dbReference type="PANTHER" id="PTHR12876:SF10">
    <property type="entry name" value="ENDORIBONUCLEASE ZC3H12A"/>
    <property type="match status" value="1"/>
</dbReference>
<dbReference type="Proteomes" id="UP001529510">
    <property type="component" value="Unassembled WGS sequence"/>
</dbReference>
<evidence type="ECO:0000313" key="4">
    <source>
        <dbReference type="Proteomes" id="UP001529510"/>
    </source>
</evidence>
<organism evidence="3 4">
    <name type="scientific">Cirrhinus mrigala</name>
    <name type="common">Mrigala</name>
    <dbReference type="NCBI Taxonomy" id="683832"/>
    <lineage>
        <taxon>Eukaryota</taxon>
        <taxon>Metazoa</taxon>
        <taxon>Chordata</taxon>
        <taxon>Craniata</taxon>
        <taxon>Vertebrata</taxon>
        <taxon>Euteleostomi</taxon>
        <taxon>Actinopterygii</taxon>
        <taxon>Neopterygii</taxon>
        <taxon>Teleostei</taxon>
        <taxon>Ostariophysi</taxon>
        <taxon>Cypriniformes</taxon>
        <taxon>Cyprinidae</taxon>
        <taxon>Labeoninae</taxon>
        <taxon>Labeonini</taxon>
        <taxon>Cirrhinus</taxon>
    </lineage>
</organism>
<name>A0ABD0PIT8_CIRMR</name>
<dbReference type="EMBL" id="JAMKFB020000016">
    <property type="protein sequence ID" value="KAL0173163.1"/>
    <property type="molecule type" value="Genomic_DNA"/>
</dbReference>
<feature type="non-terminal residue" evidence="3">
    <location>
        <position position="106"/>
    </location>
</feature>
<dbReference type="Pfam" id="PF18039">
    <property type="entry name" value="UBA_6"/>
    <property type="match status" value="1"/>
</dbReference>
<feature type="region of interest" description="Disordered" evidence="1">
    <location>
        <begin position="63"/>
        <end position="106"/>
    </location>
</feature>
<dbReference type="InterPro" id="IPR040546">
    <property type="entry name" value="Rege-1_UBA-like"/>
</dbReference>
<sequence>MQSRCYHQPAGLGQDGPDLRDLQMKVDFFRKLGYSSQEVKAALRKLGLGTDTNAVLGELVRSGAKAVPSSSSDSDDGGGQASTLEDTTEPESDLKPIVIDGSNVAM</sequence>
<reference evidence="3 4" key="1">
    <citation type="submission" date="2024-05" db="EMBL/GenBank/DDBJ databases">
        <title>Genome sequencing and assembly of Indian major carp, Cirrhinus mrigala (Hamilton, 1822).</title>
        <authorList>
            <person name="Mohindra V."/>
            <person name="Chowdhury L.M."/>
            <person name="Lal K."/>
            <person name="Jena J.K."/>
        </authorList>
    </citation>
    <scope>NUCLEOTIDE SEQUENCE [LARGE SCALE GENOMIC DNA]</scope>
    <source>
        <strain evidence="3">CM1030</strain>
        <tissue evidence="3">Blood</tissue>
    </source>
</reference>